<evidence type="ECO:0000313" key="2">
    <source>
        <dbReference type="Proteomes" id="UP000642809"/>
    </source>
</evidence>
<name>A0A8J3D0E1_9BACT</name>
<reference evidence="1" key="2">
    <citation type="submission" date="2020-09" db="EMBL/GenBank/DDBJ databases">
        <authorList>
            <person name="Sun Q."/>
            <person name="Kim S."/>
        </authorList>
    </citation>
    <scope>NUCLEOTIDE SEQUENCE</scope>
    <source>
        <strain evidence="1">KCTC 23224</strain>
    </source>
</reference>
<gene>
    <name evidence="1" type="ORF">GCM10008106_28340</name>
</gene>
<comment type="caution">
    <text evidence="1">The sequence shown here is derived from an EMBL/GenBank/DDBJ whole genome shotgun (WGS) entry which is preliminary data.</text>
</comment>
<keyword evidence="2" id="KW-1185">Reference proteome</keyword>
<accession>A0A8J3D0E1</accession>
<protein>
    <submittedName>
        <fullName evidence="1">Uncharacterized protein</fullName>
    </submittedName>
</protein>
<organism evidence="1 2">
    <name type="scientific">Mongoliitalea lutea</name>
    <dbReference type="NCBI Taxonomy" id="849756"/>
    <lineage>
        <taxon>Bacteria</taxon>
        <taxon>Pseudomonadati</taxon>
        <taxon>Bacteroidota</taxon>
        <taxon>Cytophagia</taxon>
        <taxon>Cytophagales</taxon>
        <taxon>Cyclobacteriaceae</taxon>
        <taxon>Mongoliitalea</taxon>
    </lineage>
</organism>
<dbReference type="AlphaFoldDB" id="A0A8J3D0E1"/>
<proteinExistence type="predicted"/>
<dbReference type="EMBL" id="BMYF01000018">
    <property type="protein sequence ID" value="GHB45643.1"/>
    <property type="molecule type" value="Genomic_DNA"/>
</dbReference>
<evidence type="ECO:0000313" key="1">
    <source>
        <dbReference type="EMBL" id="GHB45643.1"/>
    </source>
</evidence>
<dbReference type="Proteomes" id="UP000642809">
    <property type="component" value="Unassembled WGS sequence"/>
</dbReference>
<sequence length="71" mass="8530">MRVEDKRKILEAYLDKTIDKEEMKFLLDNGLHIPIIEWIPAENKAKEEASQKRRELLSRVFGMTFPKIEWI</sequence>
<dbReference type="RefSeq" id="WP_189583950.1">
    <property type="nucleotide sequence ID" value="NZ_BMYF01000018.1"/>
</dbReference>
<reference evidence="1" key="1">
    <citation type="journal article" date="2014" name="Int. J. Syst. Evol. Microbiol.">
        <title>Complete genome sequence of Corynebacterium casei LMG S-19264T (=DSM 44701T), isolated from a smear-ripened cheese.</title>
        <authorList>
            <consortium name="US DOE Joint Genome Institute (JGI-PGF)"/>
            <person name="Walter F."/>
            <person name="Albersmeier A."/>
            <person name="Kalinowski J."/>
            <person name="Ruckert C."/>
        </authorList>
    </citation>
    <scope>NUCLEOTIDE SEQUENCE</scope>
    <source>
        <strain evidence="1">KCTC 23224</strain>
    </source>
</reference>